<dbReference type="PANTHER" id="PTHR15665:SF1">
    <property type="entry name" value="PROTEIN ASTEROID HOMOLOG 1"/>
    <property type="match status" value="1"/>
</dbReference>
<name>A0A2H1V3U4_SPOFR</name>
<dbReference type="SUPFAM" id="SSF88723">
    <property type="entry name" value="PIN domain-like"/>
    <property type="match status" value="1"/>
</dbReference>
<evidence type="ECO:0000313" key="2">
    <source>
        <dbReference type="EMBL" id="SOQ35446.1"/>
    </source>
</evidence>
<dbReference type="AlphaFoldDB" id="A0A2H1V3U4"/>
<proteinExistence type="inferred from homology"/>
<gene>
    <name evidence="2" type="ORF">SFRICE_010732</name>
</gene>
<reference evidence="2" key="1">
    <citation type="submission" date="2016-07" db="EMBL/GenBank/DDBJ databases">
        <authorList>
            <person name="Bretaudeau A."/>
        </authorList>
    </citation>
    <scope>NUCLEOTIDE SEQUENCE</scope>
    <source>
        <strain evidence="2">Rice</strain>
        <tissue evidence="2">Whole body</tissue>
    </source>
</reference>
<organism evidence="2">
    <name type="scientific">Spodoptera frugiperda</name>
    <name type="common">Fall armyworm</name>
    <dbReference type="NCBI Taxonomy" id="7108"/>
    <lineage>
        <taxon>Eukaryota</taxon>
        <taxon>Metazoa</taxon>
        <taxon>Ecdysozoa</taxon>
        <taxon>Arthropoda</taxon>
        <taxon>Hexapoda</taxon>
        <taxon>Insecta</taxon>
        <taxon>Pterygota</taxon>
        <taxon>Neoptera</taxon>
        <taxon>Endopterygota</taxon>
        <taxon>Lepidoptera</taxon>
        <taxon>Glossata</taxon>
        <taxon>Ditrysia</taxon>
        <taxon>Noctuoidea</taxon>
        <taxon>Noctuidae</taxon>
        <taxon>Amphipyrinae</taxon>
        <taxon>Spodoptera</taxon>
    </lineage>
</organism>
<dbReference type="InterPro" id="IPR029060">
    <property type="entry name" value="PIN-like_dom_sf"/>
</dbReference>
<dbReference type="PANTHER" id="PTHR15665">
    <property type="entry name" value="ASTEROID PROTEIN"/>
    <property type="match status" value="1"/>
</dbReference>
<comment type="similarity">
    <text evidence="1">Belongs to the asteroid family.</text>
</comment>
<dbReference type="EMBL" id="ODYU01000529">
    <property type="protein sequence ID" value="SOQ35446.1"/>
    <property type="molecule type" value="Genomic_DNA"/>
</dbReference>
<protein>
    <submittedName>
        <fullName evidence="2">SFRICE_010732</fullName>
    </submittedName>
</protein>
<evidence type="ECO:0000256" key="1">
    <source>
        <dbReference type="ARBA" id="ARBA00007398"/>
    </source>
</evidence>
<dbReference type="InterPro" id="IPR026832">
    <property type="entry name" value="Asteroid"/>
</dbReference>
<accession>A0A2H1V3U4</accession>
<sequence length="620" mass="71941">MGRDLSMSSICGDSKMKFTSLRQCIKSKNVWSPHILLDCDLVVDGDSFFKDTYRNSECQYILGPECDRYADFIRKKLTTFLDSNIKCHFIFKGVTKSSMDKRKEIHESIICHRNATNINMVPYFQPLFVRDVQKQILEEMDIKYFVCEYDSMEAIIGVATKLKCPVLTDKIEYSLFVGVSCIPTKSVLRVNGSKSLICTIYENEKVKNAFGVYNKTPMLLALLNENGAHFENLKELIVDMEIDAVWPVVKWVKRQREATLVSTVLKGIYEDKHKDDLKAVYERIQTLYVYPLCNLAVKYFQRDRVHGLFPDDKKWFVKGVSNGRIAPAYIHLKKENFLFGSTLMYYSKRPDALLAAFEIVSYSHCLLTNSQSSTITFIGRQDDNTVVQEISRCWVKNIRQRGIFTKLRDGKKLKANECDVFKEFVEEVLPGFNFSNLELVPSNCWLLIITLVYYILKKNKSFIDAAYCILLSYIVLGPVSKRVDKLKKAESESHIEMDCMFFYNNLKFMFEKADLSQKYNSSAVSSFLEFQHCLQHMNYLNKLCGEKIPCTVYHKTYNATFIYNLFTFIENKNHLMEYLESKFAGSFCLKMYKNVVDGFENCLKPEGWSYTTYIAPSLLH</sequence>